<dbReference type="AlphaFoldDB" id="A0A0D0C8A7"/>
<dbReference type="HOGENOM" id="CLU_134792_0_0_1"/>
<dbReference type="Proteomes" id="UP000053593">
    <property type="component" value="Unassembled WGS sequence"/>
</dbReference>
<gene>
    <name evidence="1" type="ORF">GYMLUDRAFT_177781</name>
</gene>
<sequence>KPNITNSLSDRVQIAAAAIGKAMSMFNTSAGLFSDPTISFGTSGDFYSQLAEFDLATNDTTYQNIVQSYFPLAEAARPGLSDEFSNGYAAIRAYKIYNNSIYLAYAEECWNSNEAYALSDSDVSGGTISTKIFPYSHLVKAVR</sequence>
<evidence type="ECO:0000313" key="1">
    <source>
        <dbReference type="EMBL" id="KIK54172.1"/>
    </source>
</evidence>
<feature type="non-terminal residue" evidence="1">
    <location>
        <position position="143"/>
    </location>
</feature>
<reference evidence="1 2" key="1">
    <citation type="submission" date="2014-04" db="EMBL/GenBank/DDBJ databases">
        <title>Evolutionary Origins and Diversification of the Mycorrhizal Mutualists.</title>
        <authorList>
            <consortium name="DOE Joint Genome Institute"/>
            <consortium name="Mycorrhizal Genomics Consortium"/>
            <person name="Kohler A."/>
            <person name="Kuo A."/>
            <person name="Nagy L.G."/>
            <person name="Floudas D."/>
            <person name="Copeland A."/>
            <person name="Barry K.W."/>
            <person name="Cichocki N."/>
            <person name="Veneault-Fourrey C."/>
            <person name="LaButti K."/>
            <person name="Lindquist E.A."/>
            <person name="Lipzen A."/>
            <person name="Lundell T."/>
            <person name="Morin E."/>
            <person name="Murat C."/>
            <person name="Riley R."/>
            <person name="Ohm R."/>
            <person name="Sun H."/>
            <person name="Tunlid A."/>
            <person name="Henrissat B."/>
            <person name="Grigoriev I.V."/>
            <person name="Hibbett D.S."/>
            <person name="Martin F."/>
        </authorList>
    </citation>
    <scope>NUCLEOTIDE SEQUENCE [LARGE SCALE GENOMIC DNA]</scope>
    <source>
        <strain evidence="1 2">FD-317 M1</strain>
    </source>
</reference>
<name>A0A0D0C8A7_9AGAR</name>
<dbReference type="OrthoDB" id="3067581at2759"/>
<accession>A0A0D0C8A7</accession>
<keyword evidence="2" id="KW-1185">Reference proteome</keyword>
<proteinExistence type="predicted"/>
<organism evidence="1 2">
    <name type="scientific">Collybiopsis luxurians FD-317 M1</name>
    <dbReference type="NCBI Taxonomy" id="944289"/>
    <lineage>
        <taxon>Eukaryota</taxon>
        <taxon>Fungi</taxon>
        <taxon>Dikarya</taxon>
        <taxon>Basidiomycota</taxon>
        <taxon>Agaricomycotina</taxon>
        <taxon>Agaricomycetes</taxon>
        <taxon>Agaricomycetidae</taxon>
        <taxon>Agaricales</taxon>
        <taxon>Marasmiineae</taxon>
        <taxon>Omphalotaceae</taxon>
        <taxon>Collybiopsis</taxon>
        <taxon>Collybiopsis luxurians</taxon>
    </lineage>
</organism>
<evidence type="ECO:0000313" key="2">
    <source>
        <dbReference type="Proteomes" id="UP000053593"/>
    </source>
</evidence>
<protein>
    <submittedName>
        <fullName evidence="1">Uncharacterized protein</fullName>
    </submittedName>
</protein>
<dbReference type="EMBL" id="KN834819">
    <property type="protein sequence ID" value="KIK54172.1"/>
    <property type="molecule type" value="Genomic_DNA"/>
</dbReference>